<name>A0ABV9HM89_9MICO</name>
<reference evidence="4" key="1">
    <citation type="journal article" date="2019" name="Int. J. Syst. Evol. Microbiol.">
        <title>The Global Catalogue of Microorganisms (GCM) 10K type strain sequencing project: providing services to taxonomists for standard genome sequencing and annotation.</title>
        <authorList>
            <consortium name="The Broad Institute Genomics Platform"/>
            <consortium name="The Broad Institute Genome Sequencing Center for Infectious Disease"/>
            <person name="Wu L."/>
            <person name="Ma J."/>
        </authorList>
    </citation>
    <scope>NUCLEOTIDE SEQUENCE [LARGE SCALE GENOMIC DNA]</scope>
    <source>
        <strain evidence="4">CCUG 42722</strain>
    </source>
</reference>
<protein>
    <submittedName>
        <fullName evidence="3">DUF4230 domain-containing protein</fullName>
    </submittedName>
</protein>
<keyword evidence="2" id="KW-1133">Transmembrane helix</keyword>
<comment type="caution">
    <text evidence="3">The sequence shown here is derived from an EMBL/GenBank/DDBJ whole genome shotgun (WGS) entry which is preliminary data.</text>
</comment>
<proteinExistence type="predicted"/>
<evidence type="ECO:0000313" key="4">
    <source>
        <dbReference type="Proteomes" id="UP001596011"/>
    </source>
</evidence>
<evidence type="ECO:0000313" key="3">
    <source>
        <dbReference type="EMBL" id="MFC4631018.1"/>
    </source>
</evidence>
<dbReference type="InterPro" id="IPR025324">
    <property type="entry name" value="DUF4230"/>
</dbReference>
<dbReference type="RefSeq" id="WP_377139627.1">
    <property type="nucleotide sequence ID" value="NZ_JBHSFI010000007.1"/>
</dbReference>
<keyword evidence="2" id="KW-0812">Transmembrane</keyword>
<dbReference type="EMBL" id="JBHSFI010000007">
    <property type="protein sequence ID" value="MFC4631018.1"/>
    <property type="molecule type" value="Genomic_DNA"/>
</dbReference>
<sequence length="261" mass="28146">MTGTDADTKQVHAQGRPPEPPSGSGTAKPVPPAPPARRRMPSWLAGTIGFLVGLALAAGVVFGVLSALRDDFRDAFWRVLVEGLNPFTTSEVDRSERPVLLSMKDLARFVAGEAQYEVLVDLERDVKYVPGWVAGERTVLVVNGSVEAYVDFEGLTEEAIAISDDGATVSVTLPEPELAEPRIDLDTSRALTEDRGLVDRVGDFFDTDTDARQEALAAAQDQIASAAEKSDLDERARANTVKTLEVMLSASGFDQVVVEFR</sequence>
<dbReference type="Proteomes" id="UP001596011">
    <property type="component" value="Unassembled WGS sequence"/>
</dbReference>
<accession>A0ABV9HM89</accession>
<feature type="region of interest" description="Disordered" evidence="1">
    <location>
        <begin position="1"/>
        <end position="38"/>
    </location>
</feature>
<keyword evidence="2" id="KW-0472">Membrane</keyword>
<gene>
    <name evidence="3" type="ORF">ACFO6V_22410</name>
</gene>
<organism evidence="3 4">
    <name type="scientific">Promicromonospora alba</name>
    <dbReference type="NCBI Taxonomy" id="1616110"/>
    <lineage>
        <taxon>Bacteria</taxon>
        <taxon>Bacillati</taxon>
        <taxon>Actinomycetota</taxon>
        <taxon>Actinomycetes</taxon>
        <taxon>Micrococcales</taxon>
        <taxon>Promicromonosporaceae</taxon>
        <taxon>Promicromonospora</taxon>
    </lineage>
</organism>
<evidence type="ECO:0000256" key="1">
    <source>
        <dbReference type="SAM" id="MobiDB-lite"/>
    </source>
</evidence>
<dbReference type="Pfam" id="PF14014">
    <property type="entry name" value="DUF4230"/>
    <property type="match status" value="1"/>
</dbReference>
<feature type="transmembrane region" description="Helical" evidence="2">
    <location>
        <begin position="43"/>
        <end position="68"/>
    </location>
</feature>
<feature type="compositionally biased region" description="Basic and acidic residues" evidence="1">
    <location>
        <begin position="1"/>
        <end position="10"/>
    </location>
</feature>
<evidence type="ECO:0000256" key="2">
    <source>
        <dbReference type="SAM" id="Phobius"/>
    </source>
</evidence>
<keyword evidence="4" id="KW-1185">Reference proteome</keyword>